<organism evidence="1 2">
    <name type="scientific">Diploptera punctata</name>
    <name type="common">Pacific beetle cockroach</name>
    <dbReference type="NCBI Taxonomy" id="6984"/>
    <lineage>
        <taxon>Eukaryota</taxon>
        <taxon>Metazoa</taxon>
        <taxon>Ecdysozoa</taxon>
        <taxon>Arthropoda</taxon>
        <taxon>Hexapoda</taxon>
        <taxon>Insecta</taxon>
        <taxon>Pterygota</taxon>
        <taxon>Neoptera</taxon>
        <taxon>Polyneoptera</taxon>
        <taxon>Dictyoptera</taxon>
        <taxon>Blattodea</taxon>
        <taxon>Blaberoidea</taxon>
        <taxon>Blaberidae</taxon>
        <taxon>Diplopterinae</taxon>
        <taxon>Diploptera</taxon>
    </lineage>
</organism>
<name>A0AAD7ZVJ8_DIPPU</name>
<accession>A0AAD7ZVJ8</accession>
<proteinExistence type="predicted"/>
<reference evidence="1" key="1">
    <citation type="journal article" date="2023" name="IScience">
        <title>Live-bearing cockroach genome reveals convergent evolutionary mechanisms linked to viviparity in insects and beyond.</title>
        <authorList>
            <person name="Fouks B."/>
            <person name="Harrison M.C."/>
            <person name="Mikhailova A.A."/>
            <person name="Marchal E."/>
            <person name="English S."/>
            <person name="Carruthers M."/>
            <person name="Jennings E.C."/>
            <person name="Chiamaka E.L."/>
            <person name="Frigard R.A."/>
            <person name="Pippel M."/>
            <person name="Attardo G.M."/>
            <person name="Benoit J.B."/>
            <person name="Bornberg-Bauer E."/>
            <person name="Tobe S.S."/>
        </authorList>
    </citation>
    <scope>NUCLEOTIDE SEQUENCE</scope>
    <source>
        <strain evidence="1">Stay&amp;Tobe</strain>
    </source>
</reference>
<sequence>LSNQARFIWNLKVHGSMLFFTSFQDGGVFLNIEFNHFLKKTSLWTLGKPYNFGLEGKWLNSLKLKAEIIEEYLRLTKM</sequence>
<gene>
    <name evidence="1" type="ORF">L9F63_018971</name>
</gene>
<evidence type="ECO:0000313" key="2">
    <source>
        <dbReference type="Proteomes" id="UP001233999"/>
    </source>
</evidence>
<comment type="caution">
    <text evidence="1">The sequence shown here is derived from an EMBL/GenBank/DDBJ whole genome shotgun (WGS) entry which is preliminary data.</text>
</comment>
<reference evidence="1" key="2">
    <citation type="submission" date="2023-05" db="EMBL/GenBank/DDBJ databases">
        <authorList>
            <person name="Fouks B."/>
        </authorList>
    </citation>
    <scope>NUCLEOTIDE SEQUENCE</scope>
    <source>
        <strain evidence="1">Stay&amp;Tobe</strain>
        <tissue evidence="1">Testes</tissue>
    </source>
</reference>
<dbReference type="AlphaFoldDB" id="A0AAD7ZVJ8"/>
<dbReference type="Proteomes" id="UP001233999">
    <property type="component" value="Unassembled WGS sequence"/>
</dbReference>
<feature type="non-terminal residue" evidence="1">
    <location>
        <position position="1"/>
    </location>
</feature>
<protein>
    <submittedName>
        <fullName evidence="1">Uncharacterized protein</fullName>
    </submittedName>
</protein>
<keyword evidence="2" id="KW-1185">Reference proteome</keyword>
<evidence type="ECO:0000313" key="1">
    <source>
        <dbReference type="EMBL" id="KAJ9587589.1"/>
    </source>
</evidence>
<dbReference type="EMBL" id="JASPKZ010006084">
    <property type="protein sequence ID" value="KAJ9587589.1"/>
    <property type="molecule type" value="Genomic_DNA"/>
</dbReference>
<feature type="non-terminal residue" evidence="1">
    <location>
        <position position="78"/>
    </location>
</feature>